<keyword evidence="4" id="KW-1185">Reference proteome</keyword>
<dbReference type="EMBL" id="GG676180">
    <property type="protein sequence ID" value="EER11947.1"/>
    <property type="molecule type" value="Genomic_DNA"/>
</dbReference>
<dbReference type="Proteomes" id="UP000007800">
    <property type="component" value="Unassembled WGS sequence"/>
</dbReference>
<evidence type="ECO:0000256" key="2">
    <source>
        <dbReference type="ARBA" id="ARBA00019014"/>
    </source>
</evidence>
<dbReference type="InterPro" id="IPR036822">
    <property type="entry name" value="CutC-like_dom_sf"/>
</dbReference>
<proteinExistence type="inferred from homology"/>
<dbReference type="InParanoid" id="C5KTQ5"/>
<comment type="similarity">
    <text evidence="1">Belongs to the CutC family.</text>
</comment>
<dbReference type="OrthoDB" id="300369at2759"/>
<dbReference type="OMA" id="ILEICCS"/>
<dbReference type="AlphaFoldDB" id="C5KTQ5"/>
<reference evidence="3 4" key="1">
    <citation type="submission" date="2008-07" db="EMBL/GenBank/DDBJ databases">
        <authorList>
            <person name="El-Sayed N."/>
            <person name="Caler E."/>
            <person name="Inman J."/>
            <person name="Amedeo P."/>
            <person name="Hass B."/>
            <person name="Wortman J."/>
        </authorList>
    </citation>
    <scope>NUCLEOTIDE SEQUENCE [LARGE SCALE GENOMIC DNA]</scope>
    <source>
        <strain evidence="4">ATCC 50983 / TXsc</strain>
    </source>
</reference>
<dbReference type="InterPro" id="IPR005627">
    <property type="entry name" value="CutC-like"/>
</dbReference>
<protein>
    <recommendedName>
        <fullName evidence="2">Copper homeostasis protein cutC homolog</fullName>
    </recommendedName>
</protein>
<organism evidence="4">
    <name type="scientific">Perkinsus marinus (strain ATCC 50983 / TXsc)</name>
    <dbReference type="NCBI Taxonomy" id="423536"/>
    <lineage>
        <taxon>Eukaryota</taxon>
        <taxon>Sar</taxon>
        <taxon>Alveolata</taxon>
        <taxon>Perkinsozoa</taxon>
        <taxon>Perkinsea</taxon>
        <taxon>Perkinsida</taxon>
        <taxon>Perkinsidae</taxon>
        <taxon>Perkinsus</taxon>
    </lineage>
</organism>
<evidence type="ECO:0000313" key="3">
    <source>
        <dbReference type="EMBL" id="EER11947.1"/>
    </source>
</evidence>
<dbReference type="SUPFAM" id="SSF110395">
    <property type="entry name" value="CutC-like"/>
    <property type="match status" value="1"/>
</dbReference>
<evidence type="ECO:0000256" key="1">
    <source>
        <dbReference type="ARBA" id="ARBA00007768"/>
    </source>
</evidence>
<evidence type="ECO:0000313" key="4">
    <source>
        <dbReference type="Proteomes" id="UP000007800"/>
    </source>
</evidence>
<dbReference type="GeneID" id="9060785"/>
<dbReference type="Gene3D" id="3.20.20.380">
    <property type="entry name" value="Copper homeostasis (CutC) domain"/>
    <property type="match status" value="1"/>
</dbReference>
<accession>C5KTQ5</accession>
<name>C5KTQ5_PERM5</name>
<dbReference type="PANTHER" id="PTHR12598:SF0">
    <property type="entry name" value="COPPER HOMEOSTASIS PROTEIN CUTC HOMOLOG"/>
    <property type="match status" value="1"/>
</dbReference>
<dbReference type="RefSeq" id="XP_002780152.1">
    <property type="nucleotide sequence ID" value="XM_002780106.1"/>
</dbReference>
<dbReference type="Pfam" id="PF03932">
    <property type="entry name" value="CutC"/>
    <property type="match status" value="1"/>
</dbReference>
<dbReference type="PANTHER" id="PTHR12598">
    <property type="entry name" value="COPPER HOMEOSTASIS PROTEIN CUTC"/>
    <property type="match status" value="1"/>
</dbReference>
<sequence>MSSGATSVVPEILEICCSTLSEVQIACEKGAHRIELCSEMEFDGLTPSLDLIKDTIIICSQHGVKLVCMLRCRGGNFIYTPLEMDNMLNTLSIWKREGLNLDGVVNITTAAIRVIDELYECGVRRILTSGLHTTAEEGKDIRNFFFLLLWIGTSDEG</sequence>
<dbReference type="GO" id="GO:0005507">
    <property type="term" value="F:copper ion binding"/>
    <property type="evidence" value="ECO:0007669"/>
    <property type="project" value="TreeGrafter"/>
</dbReference>
<gene>
    <name evidence="3" type="ORF">Pmar_PMAR019049</name>
</gene>